<protein>
    <recommendedName>
        <fullName evidence="7">BHLH domain-containing protein</fullName>
    </recommendedName>
</protein>
<dbReference type="Proteomes" id="UP001187192">
    <property type="component" value="Unassembled WGS sequence"/>
</dbReference>
<dbReference type="PANTHER" id="PTHR16223">
    <property type="entry name" value="TRANSCRIPTION FACTOR BHLH83-RELATED"/>
    <property type="match status" value="1"/>
</dbReference>
<feature type="compositionally biased region" description="Basic residues" evidence="6">
    <location>
        <begin position="209"/>
        <end position="220"/>
    </location>
</feature>
<proteinExistence type="predicted"/>
<evidence type="ECO:0000256" key="3">
    <source>
        <dbReference type="ARBA" id="ARBA00023125"/>
    </source>
</evidence>
<feature type="compositionally biased region" description="Polar residues" evidence="6">
    <location>
        <begin position="264"/>
        <end position="278"/>
    </location>
</feature>
<dbReference type="EMBL" id="BTGU01000007">
    <property type="protein sequence ID" value="GMN37877.1"/>
    <property type="molecule type" value="Genomic_DNA"/>
</dbReference>
<dbReference type="PROSITE" id="PS50888">
    <property type="entry name" value="BHLH"/>
    <property type="match status" value="1"/>
</dbReference>
<evidence type="ECO:0000256" key="2">
    <source>
        <dbReference type="ARBA" id="ARBA00023015"/>
    </source>
</evidence>
<reference evidence="8" key="1">
    <citation type="submission" date="2023-07" db="EMBL/GenBank/DDBJ databases">
        <title>draft genome sequence of fig (Ficus carica).</title>
        <authorList>
            <person name="Takahashi T."/>
            <person name="Nishimura K."/>
        </authorList>
    </citation>
    <scope>NUCLEOTIDE SEQUENCE</scope>
</reference>
<evidence type="ECO:0000313" key="9">
    <source>
        <dbReference type="Proteomes" id="UP001187192"/>
    </source>
</evidence>
<keyword evidence="2" id="KW-0805">Transcription regulation</keyword>
<feature type="region of interest" description="Disordered" evidence="6">
    <location>
        <begin position="179"/>
        <end position="282"/>
    </location>
</feature>
<dbReference type="SUPFAM" id="SSF47459">
    <property type="entry name" value="HLH, helix-loop-helix DNA-binding domain"/>
    <property type="match status" value="1"/>
</dbReference>
<dbReference type="GO" id="GO:0046983">
    <property type="term" value="F:protein dimerization activity"/>
    <property type="evidence" value="ECO:0007669"/>
    <property type="project" value="InterPro"/>
</dbReference>
<feature type="domain" description="BHLH" evidence="7">
    <location>
        <begin position="273"/>
        <end position="322"/>
    </location>
</feature>
<comment type="caution">
    <text evidence="8">The sequence shown here is derived from an EMBL/GenBank/DDBJ whole genome shotgun (WGS) entry which is preliminary data.</text>
</comment>
<dbReference type="PANTHER" id="PTHR16223:SF338">
    <property type="entry name" value="TRANSCRIPTION FACTOR RSL2"/>
    <property type="match status" value="1"/>
</dbReference>
<keyword evidence="5" id="KW-0539">Nucleus</keyword>
<name>A0AA87ZPI0_FICCA</name>
<dbReference type="SMART" id="SM00353">
    <property type="entry name" value="HLH"/>
    <property type="match status" value="1"/>
</dbReference>
<dbReference type="GO" id="GO:0005634">
    <property type="term" value="C:nucleus"/>
    <property type="evidence" value="ECO:0007669"/>
    <property type="project" value="UniProtKB-SubCell"/>
</dbReference>
<evidence type="ECO:0000256" key="6">
    <source>
        <dbReference type="SAM" id="MobiDB-lite"/>
    </source>
</evidence>
<dbReference type="AlphaFoldDB" id="A0AA87ZPI0"/>
<evidence type="ECO:0000256" key="4">
    <source>
        <dbReference type="ARBA" id="ARBA00023163"/>
    </source>
</evidence>
<dbReference type="CDD" id="cd11454">
    <property type="entry name" value="bHLH_AtIND_like"/>
    <property type="match status" value="1"/>
</dbReference>
<dbReference type="GO" id="GO:0000981">
    <property type="term" value="F:DNA-binding transcription factor activity, RNA polymerase II-specific"/>
    <property type="evidence" value="ECO:0007669"/>
    <property type="project" value="TreeGrafter"/>
</dbReference>
<evidence type="ECO:0000313" key="8">
    <source>
        <dbReference type="EMBL" id="GMN37877.1"/>
    </source>
</evidence>
<keyword evidence="4" id="KW-0804">Transcription</keyword>
<dbReference type="GO" id="GO:0000978">
    <property type="term" value="F:RNA polymerase II cis-regulatory region sequence-specific DNA binding"/>
    <property type="evidence" value="ECO:0007669"/>
    <property type="project" value="TreeGrafter"/>
</dbReference>
<evidence type="ECO:0000259" key="7">
    <source>
        <dbReference type="PROSITE" id="PS50888"/>
    </source>
</evidence>
<sequence>MDLLGGISSAEWRSLNGIYSSDYHDHDDQFMAVDHHHEYHNFPAHDCTVPNYPGASNLVLPFTIWPEGSDSTIVHDMAGTYNHQHSVSKFCSSQIETAFGYDHPDTLAASNVAFCEDQNTNLFVNIEGDLNNYQWLSINQDMSNACNGEESGGSQSTATAHVVPQLRWERTDMMITVPTHQSNIEDASFSGNSKKRSRSTEDDQDTPKNKRNVKSRKNKKVAVSDNEEDGSAGSGEQYSDASQEEVGGMASSPSPKGGAALNLNGKTRATRGSATDPQSVYARKRREKINERLRKLQNLVPNGTKVDISTMLEEAVRYVKFLQLQIKLLSTDDLWMYAPLAYNGMDIGLDHLRQLTAPRQ</sequence>
<accession>A0AA87ZPI0</accession>
<keyword evidence="3" id="KW-0238">DNA-binding</keyword>
<dbReference type="Pfam" id="PF00010">
    <property type="entry name" value="HLH"/>
    <property type="match status" value="1"/>
</dbReference>
<dbReference type="FunFam" id="4.10.280.10:FF:000022">
    <property type="entry name" value="Basic helix-loop-helix transcription factor"/>
    <property type="match status" value="1"/>
</dbReference>
<dbReference type="InterPro" id="IPR036638">
    <property type="entry name" value="HLH_DNA-bd_sf"/>
</dbReference>
<dbReference type="Gene3D" id="4.10.280.10">
    <property type="entry name" value="Helix-loop-helix DNA-binding domain"/>
    <property type="match status" value="1"/>
</dbReference>
<dbReference type="InterPro" id="IPR045843">
    <property type="entry name" value="IND-like"/>
</dbReference>
<dbReference type="InterPro" id="IPR011598">
    <property type="entry name" value="bHLH_dom"/>
</dbReference>
<organism evidence="8 9">
    <name type="scientific">Ficus carica</name>
    <name type="common">Common fig</name>
    <dbReference type="NCBI Taxonomy" id="3494"/>
    <lineage>
        <taxon>Eukaryota</taxon>
        <taxon>Viridiplantae</taxon>
        <taxon>Streptophyta</taxon>
        <taxon>Embryophyta</taxon>
        <taxon>Tracheophyta</taxon>
        <taxon>Spermatophyta</taxon>
        <taxon>Magnoliopsida</taxon>
        <taxon>eudicotyledons</taxon>
        <taxon>Gunneridae</taxon>
        <taxon>Pentapetalae</taxon>
        <taxon>rosids</taxon>
        <taxon>fabids</taxon>
        <taxon>Rosales</taxon>
        <taxon>Moraceae</taxon>
        <taxon>Ficeae</taxon>
        <taxon>Ficus</taxon>
    </lineage>
</organism>
<comment type="subcellular location">
    <subcellularLocation>
        <location evidence="1">Nucleus</location>
    </subcellularLocation>
</comment>
<keyword evidence="9" id="KW-1185">Reference proteome</keyword>
<feature type="compositionally biased region" description="Basic and acidic residues" evidence="6">
    <location>
        <begin position="198"/>
        <end position="208"/>
    </location>
</feature>
<gene>
    <name evidence="8" type="ORF">TIFTF001_007165</name>
</gene>
<feature type="compositionally biased region" description="Polar residues" evidence="6">
    <location>
        <begin position="179"/>
        <end position="192"/>
    </location>
</feature>
<evidence type="ECO:0000256" key="5">
    <source>
        <dbReference type="ARBA" id="ARBA00023242"/>
    </source>
</evidence>
<evidence type="ECO:0000256" key="1">
    <source>
        <dbReference type="ARBA" id="ARBA00004123"/>
    </source>
</evidence>
<dbReference type="GO" id="GO:0048766">
    <property type="term" value="P:root hair initiation"/>
    <property type="evidence" value="ECO:0007669"/>
    <property type="project" value="UniProtKB-ARBA"/>
</dbReference>